<keyword evidence="1" id="KW-0732">Signal</keyword>
<reference evidence="2" key="1">
    <citation type="submission" date="2016-12" db="EMBL/GenBank/DDBJ databases">
        <title>An insight into the sialome and mialome of the sand fly, Nyssomyia neivai.</title>
        <authorList>
            <person name="Sebastian V."/>
            <person name="Goulart T.M."/>
            <person name="Oliveira W."/>
            <person name="Calvo E."/>
            <person name="Oliveira L.F."/>
            <person name="Pinto M.C."/>
            <person name="Rosselino A.M."/>
            <person name="Ribeiro J.M."/>
        </authorList>
    </citation>
    <scope>NUCLEOTIDE SEQUENCE</scope>
</reference>
<organism evidence="2">
    <name type="scientific">Nyssomyia neivai</name>
    <dbReference type="NCBI Taxonomy" id="330878"/>
    <lineage>
        <taxon>Eukaryota</taxon>
        <taxon>Metazoa</taxon>
        <taxon>Ecdysozoa</taxon>
        <taxon>Arthropoda</taxon>
        <taxon>Hexapoda</taxon>
        <taxon>Insecta</taxon>
        <taxon>Pterygota</taxon>
        <taxon>Neoptera</taxon>
        <taxon>Endopterygota</taxon>
        <taxon>Diptera</taxon>
        <taxon>Nematocera</taxon>
        <taxon>Psychodoidea</taxon>
        <taxon>Psychodidae</taxon>
        <taxon>Nyssomyia</taxon>
    </lineage>
</organism>
<dbReference type="EMBL" id="GFDF01005840">
    <property type="protein sequence ID" value="JAV08244.1"/>
    <property type="molecule type" value="Transcribed_RNA"/>
</dbReference>
<feature type="chain" id="PRO_5012273317" evidence="1">
    <location>
        <begin position="20"/>
        <end position="89"/>
    </location>
</feature>
<dbReference type="AlphaFoldDB" id="A0A1L8DPD8"/>
<accession>A0A1L8DPD8</accession>
<dbReference type="SUPFAM" id="SSF100895">
    <property type="entry name" value="Kazal-type serine protease inhibitors"/>
    <property type="match status" value="1"/>
</dbReference>
<dbReference type="InterPro" id="IPR036058">
    <property type="entry name" value="Kazal_dom_sf"/>
</dbReference>
<sequence length="89" mass="9558">MKFLWSLALVTVLVAVASSAPAQKTNFNECLKACGYNYTPICAGPAEGPEKPQTFGNMCALETYNCEHKSEWTVKSQGECPGGGAIRLQ</sequence>
<evidence type="ECO:0000313" key="2">
    <source>
        <dbReference type="EMBL" id="JAV08244.1"/>
    </source>
</evidence>
<dbReference type="Gene3D" id="3.30.60.30">
    <property type="match status" value="1"/>
</dbReference>
<name>A0A1L8DPD8_9DIPT</name>
<evidence type="ECO:0000256" key="1">
    <source>
        <dbReference type="SAM" id="SignalP"/>
    </source>
</evidence>
<feature type="signal peptide" evidence="1">
    <location>
        <begin position="1"/>
        <end position="19"/>
    </location>
</feature>
<dbReference type="CDD" id="cd00104">
    <property type="entry name" value="KAZAL_FS"/>
    <property type="match status" value="1"/>
</dbReference>
<protein>
    <submittedName>
        <fullName evidence="2">Putative kazal-type serine proteinase inhibitor</fullName>
    </submittedName>
</protein>
<proteinExistence type="predicted"/>